<dbReference type="InterPro" id="IPR019428">
    <property type="entry name" value="7TM_GPCR_serpentine_rcpt_Str"/>
</dbReference>
<dbReference type="Pfam" id="PF10326">
    <property type="entry name" value="7TM_GPCR_Str"/>
    <property type="match status" value="1"/>
</dbReference>
<dbReference type="Proteomes" id="UP000230423">
    <property type="component" value="Unassembled WGS sequence"/>
</dbReference>
<dbReference type="OrthoDB" id="5792363at2759"/>
<proteinExistence type="predicted"/>
<feature type="transmembrane region" description="Helical" evidence="1">
    <location>
        <begin position="75"/>
        <end position="97"/>
    </location>
</feature>
<protein>
    <submittedName>
        <fullName evidence="2">LPXTG-motif protein cell wall anchor domain protein</fullName>
    </submittedName>
</protein>
<dbReference type="EMBL" id="KZ345360">
    <property type="protein sequence ID" value="PIO73937.1"/>
    <property type="molecule type" value="Genomic_DNA"/>
</dbReference>
<sequence>MSIAQSGLSTINSVVFGFAAITLNIFLIYVIRKKATNLYGGYKHMMTAYAAFDAFFSAVDIVCSPTFAATPEMSALLIVNGGIVMPTTCGRILLMLTNYVEIHYQRLRYFFTLPFFFSSLICGMICFAAWPTESDLEQFTCIAYDINIEGNYTFLVATLQIRSKRAEDRGIWDGTNPTTMEKTPSGTA</sequence>
<reference evidence="2 3" key="1">
    <citation type="submission" date="2015-09" db="EMBL/GenBank/DDBJ databases">
        <title>Draft genome of the parasitic nematode Teladorsagia circumcincta isolate WARC Sus (inbred).</title>
        <authorList>
            <person name="Mitreva M."/>
        </authorList>
    </citation>
    <scope>NUCLEOTIDE SEQUENCE [LARGE SCALE GENOMIC DNA]</scope>
    <source>
        <strain evidence="2 3">S</strain>
    </source>
</reference>
<organism evidence="2 3">
    <name type="scientific">Teladorsagia circumcincta</name>
    <name type="common">Brown stomach worm</name>
    <name type="synonym">Ostertagia circumcincta</name>
    <dbReference type="NCBI Taxonomy" id="45464"/>
    <lineage>
        <taxon>Eukaryota</taxon>
        <taxon>Metazoa</taxon>
        <taxon>Ecdysozoa</taxon>
        <taxon>Nematoda</taxon>
        <taxon>Chromadorea</taxon>
        <taxon>Rhabditida</taxon>
        <taxon>Rhabditina</taxon>
        <taxon>Rhabditomorpha</taxon>
        <taxon>Strongyloidea</taxon>
        <taxon>Trichostrongylidae</taxon>
        <taxon>Teladorsagia</taxon>
    </lineage>
</organism>
<gene>
    <name evidence="2" type="ORF">TELCIR_04072</name>
</gene>
<dbReference type="AlphaFoldDB" id="A0A2G9UUN3"/>
<feature type="transmembrane region" description="Helical" evidence="1">
    <location>
        <begin position="51"/>
        <end position="69"/>
    </location>
</feature>
<dbReference type="PANTHER" id="PTHR47758:SF4">
    <property type="entry name" value="SERPENTINE RECEPTOR, CLASS M"/>
    <property type="match status" value="1"/>
</dbReference>
<name>A0A2G9UUN3_TELCI</name>
<evidence type="ECO:0000256" key="1">
    <source>
        <dbReference type="SAM" id="Phobius"/>
    </source>
</evidence>
<dbReference type="PANTHER" id="PTHR47758">
    <property type="entry name" value="SERPENTINE RECEPTOR, CLASS M-RELATED"/>
    <property type="match status" value="1"/>
</dbReference>
<evidence type="ECO:0000313" key="2">
    <source>
        <dbReference type="EMBL" id="PIO73937.1"/>
    </source>
</evidence>
<feature type="transmembrane region" description="Helical" evidence="1">
    <location>
        <begin position="12"/>
        <end position="31"/>
    </location>
</feature>
<evidence type="ECO:0000313" key="3">
    <source>
        <dbReference type="Proteomes" id="UP000230423"/>
    </source>
</evidence>
<keyword evidence="1" id="KW-1133">Transmembrane helix</keyword>
<accession>A0A2G9UUN3</accession>
<keyword evidence="1" id="KW-0472">Membrane</keyword>
<keyword evidence="1" id="KW-0812">Transmembrane</keyword>
<keyword evidence="3" id="KW-1185">Reference proteome</keyword>
<feature type="transmembrane region" description="Helical" evidence="1">
    <location>
        <begin position="109"/>
        <end position="130"/>
    </location>
</feature>